<dbReference type="OMA" id="PINRERQ"/>
<dbReference type="VEuPathDB" id="FungiDB:DIURU_001117"/>
<name>A0A642UVQ9_DIURU</name>
<protein>
    <submittedName>
        <fullName evidence="1">Uncharacterized protein</fullName>
    </submittedName>
</protein>
<dbReference type="EMBL" id="SWFT01000035">
    <property type="protein sequence ID" value="KAA8906379.1"/>
    <property type="molecule type" value="Genomic_DNA"/>
</dbReference>
<accession>A0A642UVQ9</accession>
<evidence type="ECO:0000313" key="1">
    <source>
        <dbReference type="EMBL" id="KAA8906379.1"/>
    </source>
</evidence>
<sequence length="332" mass="38581">MSKKLLNLLYQATSREVAPKVPMVKAHLFANDEAQLPTKSALDDLMENQWNQKPALEALEHPWVRKNKPSNILHIPCPSSCLTEEDFVDIFPINRERQYRVPHNTKKGLDVKMIKSRHPLTLNFENSYYLVFKNAIEASLYALETHNKALNGFRLKPSFVEPSIHAAKYWVSPWFLEKSPSPLKIKNDIFQLPTPKVPISVITRKDDHYRNLLNQLETTTQKVDSDQIHPNFDIINTLTHTDRRSRSVIVRNWPFGILPSTTNRLLWDYDVESMSPILSDITKNLSVHLITFTNPTMAKRFVRNYHGKKWDPIQWGHKEKPLHEPIQAEIAN</sequence>
<proteinExistence type="predicted"/>
<gene>
    <name evidence="1" type="ORF">DIURU_001117</name>
</gene>
<dbReference type="AlphaFoldDB" id="A0A642UVQ9"/>
<dbReference type="RefSeq" id="XP_034014140.1">
    <property type="nucleotide sequence ID" value="XM_034153626.1"/>
</dbReference>
<dbReference type="GeneID" id="54779770"/>
<keyword evidence="2" id="KW-1185">Reference proteome</keyword>
<organism evidence="1 2">
    <name type="scientific">Diutina rugosa</name>
    <name type="common">Yeast</name>
    <name type="synonym">Candida rugosa</name>
    <dbReference type="NCBI Taxonomy" id="5481"/>
    <lineage>
        <taxon>Eukaryota</taxon>
        <taxon>Fungi</taxon>
        <taxon>Dikarya</taxon>
        <taxon>Ascomycota</taxon>
        <taxon>Saccharomycotina</taxon>
        <taxon>Pichiomycetes</taxon>
        <taxon>Debaryomycetaceae</taxon>
        <taxon>Diutina</taxon>
    </lineage>
</organism>
<comment type="caution">
    <text evidence="1">The sequence shown here is derived from an EMBL/GenBank/DDBJ whole genome shotgun (WGS) entry which is preliminary data.</text>
</comment>
<evidence type="ECO:0000313" key="2">
    <source>
        <dbReference type="Proteomes" id="UP000449547"/>
    </source>
</evidence>
<reference evidence="1 2" key="1">
    <citation type="submission" date="2019-07" db="EMBL/GenBank/DDBJ databases">
        <title>Genome assembly of two rare yeast pathogens: Diutina rugosa and Trichomonascus ciferrii.</title>
        <authorList>
            <person name="Mixao V."/>
            <person name="Saus E."/>
            <person name="Hansen A."/>
            <person name="Lass-Flor C."/>
            <person name="Gabaldon T."/>
        </authorList>
    </citation>
    <scope>NUCLEOTIDE SEQUENCE [LARGE SCALE GENOMIC DNA]</scope>
    <source>
        <strain evidence="1 2">CBS 613</strain>
    </source>
</reference>
<dbReference type="Proteomes" id="UP000449547">
    <property type="component" value="Unassembled WGS sequence"/>
</dbReference>
<dbReference type="OrthoDB" id="3980520at2759"/>